<feature type="region of interest" description="Disordered" evidence="1">
    <location>
        <begin position="1"/>
        <end position="33"/>
    </location>
</feature>
<dbReference type="AlphaFoldDB" id="A0A0C9UNP2"/>
<protein>
    <recommendedName>
        <fullName evidence="4">Protein kinase domain-containing protein</fullName>
    </recommendedName>
</protein>
<dbReference type="InterPro" id="IPR036537">
    <property type="entry name" value="Adaptor_Cbl_N_dom_sf"/>
</dbReference>
<proteinExistence type="predicted"/>
<evidence type="ECO:0008006" key="4">
    <source>
        <dbReference type="Google" id="ProtNLM"/>
    </source>
</evidence>
<evidence type="ECO:0000313" key="2">
    <source>
        <dbReference type="EMBL" id="KIJ27106.1"/>
    </source>
</evidence>
<reference evidence="2 3" key="1">
    <citation type="submission" date="2014-06" db="EMBL/GenBank/DDBJ databases">
        <title>Evolutionary Origins and Diversification of the Mycorrhizal Mutualists.</title>
        <authorList>
            <consortium name="DOE Joint Genome Institute"/>
            <consortium name="Mycorrhizal Genomics Consortium"/>
            <person name="Kohler A."/>
            <person name="Kuo A."/>
            <person name="Nagy L.G."/>
            <person name="Floudas D."/>
            <person name="Copeland A."/>
            <person name="Barry K.W."/>
            <person name="Cichocki N."/>
            <person name="Veneault-Fourrey C."/>
            <person name="LaButti K."/>
            <person name="Lindquist E.A."/>
            <person name="Lipzen A."/>
            <person name="Lundell T."/>
            <person name="Morin E."/>
            <person name="Murat C."/>
            <person name="Riley R."/>
            <person name="Ohm R."/>
            <person name="Sun H."/>
            <person name="Tunlid A."/>
            <person name="Henrissat B."/>
            <person name="Grigoriev I.V."/>
            <person name="Hibbett D.S."/>
            <person name="Martin F."/>
        </authorList>
    </citation>
    <scope>NUCLEOTIDE SEQUENCE [LARGE SCALE GENOMIC DNA]</scope>
    <source>
        <strain evidence="2 3">SS14</strain>
    </source>
</reference>
<dbReference type="Gene3D" id="1.20.930.20">
    <property type="entry name" value="Adaptor protein Cbl, N-terminal domain"/>
    <property type="match status" value="1"/>
</dbReference>
<name>A0A0C9UNP2_SPHS4</name>
<gene>
    <name evidence="2" type="ORF">M422DRAFT_271789</name>
</gene>
<dbReference type="GO" id="GO:0007166">
    <property type="term" value="P:cell surface receptor signaling pathway"/>
    <property type="evidence" value="ECO:0007669"/>
    <property type="project" value="InterPro"/>
</dbReference>
<feature type="compositionally biased region" description="Low complexity" evidence="1">
    <location>
        <begin position="11"/>
        <end position="22"/>
    </location>
</feature>
<evidence type="ECO:0000256" key="1">
    <source>
        <dbReference type="SAM" id="MobiDB-lite"/>
    </source>
</evidence>
<dbReference type="InterPro" id="IPR059179">
    <property type="entry name" value="MLKL-like_MCAfunc"/>
</dbReference>
<keyword evidence="3" id="KW-1185">Reference proteome</keyword>
<accession>A0A0C9UNP2</accession>
<dbReference type="Proteomes" id="UP000054279">
    <property type="component" value="Unassembled WGS sequence"/>
</dbReference>
<dbReference type="CDD" id="cd21037">
    <property type="entry name" value="MLKL_NTD"/>
    <property type="match status" value="1"/>
</dbReference>
<evidence type="ECO:0000313" key="3">
    <source>
        <dbReference type="Proteomes" id="UP000054279"/>
    </source>
</evidence>
<sequence length="337" mass="37580">MAVPDLIKSVESTPSKKASTSSDTDDTSKAEDKNSFWRSKEQWLVHAITVASVAGMAGGAVPAVGQYISGAMGAFAKILEPVVQMNENKEDYRLLIQSIANILEGLQKAMTDNYESINIAVFIKPCADFENLLKRIQTEMAVIQKKKWIRRYLQADRTRAKIARFHEDVNGLRLTQILISATVILARTQAKEAAILAEKNKSLRGIPELEDYTTVIPADIHVHSEISLPYRYTDNDKEPFDCEGKAVVEFSGTVKYMGRKQKALIRLYKGEKAVETLRSEAAFLARTKHPRLEYLLAVCRSQNQPALIFNGDLFEITALSDAEQASPASDFTSNFFP</sequence>
<dbReference type="HOGENOM" id="CLU_069198_0_0_1"/>
<dbReference type="EMBL" id="KN837347">
    <property type="protein sequence ID" value="KIJ27106.1"/>
    <property type="molecule type" value="Genomic_DNA"/>
</dbReference>
<organism evidence="2 3">
    <name type="scientific">Sphaerobolus stellatus (strain SS14)</name>
    <dbReference type="NCBI Taxonomy" id="990650"/>
    <lineage>
        <taxon>Eukaryota</taxon>
        <taxon>Fungi</taxon>
        <taxon>Dikarya</taxon>
        <taxon>Basidiomycota</taxon>
        <taxon>Agaricomycotina</taxon>
        <taxon>Agaricomycetes</taxon>
        <taxon>Phallomycetidae</taxon>
        <taxon>Geastrales</taxon>
        <taxon>Sphaerobolaceae</taxon>
        <taxon>Sphaerobolus</taxon>
    </lineage>
</organism>